<protein>
    <submittedName>
        <fullName evidence="1">Uncharacterized protein</fullName>
    </submittedName>
</protein>
<evidence type="ECO:0000313" key="1">
    <source>
        <dbReference type="EMBL" id="CAK9211019.1"/>
    </source>
</evidence>
<evidence type="ECO:0000313" key="2">
    <source>
        <dbReference type="Proteomes" id="UP001497512"/>
    </source>
</evidence>
<accession>A0ABP0U1X8</accession>
<proteinExistence type="predicted"/>
<sequence length="81" mass="8765">MQSSNASSSKCKLHISHILECSIFDQQVLQISWLLKMDLLMVANGCIMAPEGGFSYGCKLGASPAAKDGSDYGCKWVHHSC</sequence>
<organism evidence="1 2">
    <name type="scientific">Sphagnum troendelagicum</name>
    <dbReference type="NCBI Taxonomy" id="128251"/>
    <lineage>
        <taxon>Eukaryota</taxon>
        <taxon>Viridiplantae</taxon>
        <taxon>Streptophyta</taxon>
        <taxon>Embryophyta</taxon>
        <taxon>Bryophyta</taxon>
        <taxon>Sphagnophytina</taxon>
        <taxon>Sphagnopsida</taxon>
        <taxon>Sphagnales</taxon>
        <taxon>Sphagnaceae</taxon>
        <taxon>Sphagnum</taxon>
    </lineage>
</organism>
<reference evidence="1" key="1">
    <citation type="submission" date="2024-02" db="EMBL/GenBank/DDBJ databases">
        <authorList>
            <consortium name="ELIXIR-Norway"/>
            <consortium name="Elixir Norway"/>
        </authorList>
    </citation>
    <scope>NUCLEOTIDE SEQUENCE</scope>
</reference>
<dbReference type="EMBL" id="OZ019910">
    <property type="protein sequence ID" value="CAK9211019.1"/>
    <property type="molecule type" value="Genomic_DNA"/>
</dbReference>
<dbReference type="Proteomes" id="UP001497512">
    <property type="component" value="Chromosome 18"/>
</dbReference>
<keyword evidence="2" id="KW-1185">Reference proteome</keyword>
<gene>
    <name evidence="1" type="ORF">CSSPTR1EN2_LOCUS10450</name>
</gene>
<name>A0ABP0U1X8_9BRYO</name>